<comment type="caution">
    <text evidence="6">The sequence shown here is derived from an EMBL/GenBank/DDBJ whole genome shotgun (WGS) entry which is preliminary data.</text>
</comment>
<dbReference type="GO" id="GO:0003924">
    <property type="term" value="F:GTPase activity"/>
    <property type="evidence" value="ECO:0007669"/>
    <property type="project" value="InterPro"/>
</dbReference>
<dbReference type="OrthoDB" id="6073114at2759"/>
<dbReference type="PANTHER" id="PTHR11588">
    <property type="entry name" value="TUBULIN"/>
    <property type="match status" value="1"/>
</dbReference>
<protein>
    <submittedName>
        <fullName evidence="6">Tubulin beta-2 chain</fullName>
    </submittedName>
</protein>
<dbReference type="Gene3D" id="3.40.50.1440">
    <property type="entry name" value="Tubulin/FtsZ, GTPase domain"/>
    <property type="match status" value="1"/>
</dbReference>
<dbReference type="GO" id="GO:0005200">
    <property type="term" value="F:structural constituent of cytoskeleton"/>
    <property type="evidence" value="ECO:0007669"/>
    <property type="project" value="InterPro"/>
</dbReference>
<dbReference type="Pfam" id="PF00091">
    <property type="entry name" value="Tubulin"/>
    <property type="match status" value="1"/>
</dbReference>
<dbReference type="InterPro" id="IPR000217">
    <property type="entry name" value="Tubulin"/>
</dbReference>
<evidence type="ECO:0000313" key="6">
    <source>
        <dbReference type="EMBL" id="KAG0715334.1"/>
    </source>
</evidence>
<feature type="domain" description="Tubulin/FtsZ GTPase" evidence="5">
    <location>
        <begin position="54"/>
        <end position="124"/>
    </location>
</feature>
<evidence type="ECO:0000313" key="7">
    <source>
        <dbReference type="Proteomes" id="UP000770661"/>
    </source>
</evidence>
<dbReference type="EMBL" id="JACEEZ010019773">
    <property type="protein sequence ID" value="KAG0715334.1"/>
    <property type="molecule type" value="Genomic_DNA"/>
</dbReference>
<reference evidence="6" key="1">
    <citation type="submission" date="2020-07" db="EMBL/GenBank/DDBJ databases">
        <title>The High-quality genome of the commercially important snow crab, Chionoecetes opilio.</title>
        <authorList>
            <person name="Jeong J.-H."/>
            <person name="Ryu S."/>
        </authorList>
    </citation>
    <scope>NUCLEOTIDE SEQUENCE</scope>
    <source>
        <strain evidence="6">MADBK_172401_WGS</strain>
        <tissue evidence="6">Digestive gland</tissue>
    </source>
</reference>
<dbReference type="GO" id="GO:0005874">
    <property type="term" value="C:microtubule"/>
    <property type="evidence" value="ECO:0007669"/>
    <property type="project" value="UniProtKB-KW"/>
</dbReference>
<dbReference type="InterPro" id="IPR002453">
    <property type="entry name" value="Beta_tubulin"/>
</dbReference>
<dbReference type="SUPFAM" id="SSF52490">
    <property type="entry name" value="Tubulin nucleotide-binding domain-like"/>
    <property type="match status" value="1"/>
</dbReference>
<evidence type="ECO:0000256" key="3">
    <source>
        <dbReference type="ARBA" id="ARBA00022741"/>
    </source>
</evidence>
<evidence type="ECO:0000256" key="2">
    <source>
        <dbReference type="ARBA" id="ARBA00022701"/>
    </source>
</evidence>
<dbReference type="PRINTS" id="PR01163">
    <property type="entry name" value="BETATUBULIN"/>
</dbReference>
<accession>A0A8J4Y1H3</accession>
<comment type="similarity">
    <text evidence="1">Belongs to the tubulin family.</text>
</comment>
<dbReference type="GO" id="GO:0005525">
    <property type="term" value="F:GTP binding"/>
    <property type="evidence" value="ECO:0007669"/>
    <property type="project" value="UniProtKB-KW"/>
</dbReference>
<proteinExistence type="inferred from homology"/>
<name>A0A8J4Y1H3_CHIOP</name>
<keyword evidence="7" id="KW-1185">Reference proteome</keyword>
<keyword evidence="2" id="KW-0493">Microtubule</keyword>
<organism evidence="6 7">
    <name type="scientific">Chionoecetes opilio</name>
    <name type="common">Atlantic snow crab</name>
    <name type="synonym">Cancer opilio</name>
    <dbReference type="NCBI Taxonomy" id="41210"/>
    <lineage>
        <taxon>Eukaryota</taxon>
        <taxon>Metazoa</taxon>
        <taxon>Ecdysozoa</taxon>
        <taxon>Arthropoda</taxon>
        <taxon>Crustacea</taxon>
        <taxon>Multicrustacea</taxon>
        <taxon>Malacostraca</taxon>
        <taxon>Eumalacostraca</taxon>
        <taxon>Eucarida</taxon>
        <taxon>Decapoda</taxon>
        <taxon>Pleocyemata</taxon>
        <taxon>Brachyura</taxon>
        <taxon>Eubrachyura</taxon>
        <taxon>Majoidea</taxon>
        <taxon>Majidae</taxon>
        <taxon>Chionoecetes</taxon>
    </lineage>
</organism>
<keyword evidence="3" id="KW-0547">Nucleotide-binding</keyword>
<evidence type="ECO:0000259" key="5">
    <source>
        <dbReference type="Pfam" id="PF00091"/>
    </source>
</evidence>
<evidence type="ECO:0000256" key="4">
    <source>
        <dbReference type="ARBA" id="ARBA00023134"/>
    </source>
</evidence>
<dbReference type="Proteomes" id="UP000770661">
    <property type="component" value="Unassembled WGS sequence"/>
</dbReference>
<evidence type="ECO:0000256" key="1">
    <source>
        <dbReference type="ARBA" id="ARBA00009636"/>
    </source>
</evidence>
<dbReference type="InterPro" id="IPR036525">
    <property type="entry name" value="Tubulin/FtsZ_GTPase_sf"/>
</dbReference>
<dbReference type="PRINTS" id="PR01161">
    <property type="entry name" value="TUBULIN"/>
</dbReference>
<dbReference type="InterPro" id="IPR003008">
    <property type="entry name" value="Tubulin_FtsZ_GTPase"/>
</dbReference>
<gene>
    <name evidence="6" type="primary">TBB2_109</name>
    <name evidence="6" type="ORF">GWK47_012127</name>
</gene>
<keyword evidence="4" id="KW-0342">GTP-binding</keyword>
<dbReference type="AlphaFoldDB" id="A0A8J4Y1H3"/>
<sequence length="141" mass="15124">MSKRGRGASSGGKSWISLDLPEDAVMSYADNPSSKNLYIIAAVSDIVHATLKKGDTGSGMGTLLVSKIFEEFPDRKMVTFSVVPSPKVSDTVVEPYNATLSIHRLAESTGENCCVDSGALYDNCFRTLKPQNPTYGDLLGD</sequence>
<dbReference type="GO" id="GO:0007017">
    <property type="term" value="P:microtubule-based process"/>
    <property type="evidence" value="ECO:0007669"/>
    <property type="project" value="InterPro"/>
</dbReference>